<protein>
    <submittedName>
        <fullName evidence="2">Uncharacterized protein</fullName>
    </submittedName>
</protein>
<organism evidence="2 3">
    <name type="scientific">Protopolystoma xenopodis</name>
    <dbReference type="NCBI Taxonomy" id="117903"/>
    <lineage>
        <taxon>Eukaryota</taxon>
        <taxon>Metazoa</taxon>
        <taxon>Spiralia</taxon>
        <taxon>Lophotrochozoa</taxon>
        <taxon>Platyhelminthes</taxon>
        <taxon>Monogenea</taxon>
        <taxon>Polyopisthocotylea</taxon>
        <taxon>Polystomatidea</taxon>
        <taxon>Polystomatidae</taxon>
        <taxon>Protopolystoma</taxon>
    </lineage>
</organism>
<accession>A0A3S5FH63</accession>
<dbReference type="EMBL" id="CAAALY010274732">
    <property type="protein sequence ID" value="VEL42498.1"/>
    <property type="molecule type" value="Genomic_DNA"/>
</dbReference>
<gene>
    <name evidence="2" type="ORF">PXEA_LOCUS35938</name>
</gene>
<evidence type="ECO:0000313" key="3">
    <source>
        <dbReference type="Proteomes" id="UP000784294"/>
    </source>
</evidence>
<feature type="region of interest" description="Disordered" evidence="1">
    <location>
        <begin position="61"/>
        <end position="84"/>
    </location>
</feature>
<dbReference type="Proteomes" id="UP000784294">
    <property type="component" value="Unassembled WGS sequence"/>
</dbReference>
<proteinExistence type="predicted"/>
<dbReference type="AlphaFoldDB" id="A0A3S5FH63"/>
<reference evidence="2" key="1">
    <citation type="submission" date="2018-11" db="EMBL/GenBank/DDBJ databases">
        <authorList>
            <consortium name="Pathogen Informatics"/>
        </authorList>
    </citation>
    <scope>NUCLEOTIDE SEQUENCE</scope>
</reference>
<comment type="caution">
    <text evidence="2">The sequence shown here is derived from an EMBL/GenBank/DDBJ whole genome shotgun (WGS) entry which is preliminary data.</text>
</comment>
<sequence>MGQSTRRTSRSRGPGVVHLLQTLHADESAALVSLGWKNGPRAPARRWALTQHKSLQLRLVRCSPPPPLTSTPTGTWPPEARRQDANTPVIAAVVHPFIHQPVGPGPGTEGLLFTWEASAGEMVPGL</sequence>
<name>A0A3S5FH63_9PLAT</name>
<keyword evidence="3" id="KW-1185">Reference proteome</keyword>
<evidence type="ECO:0000313" key="2">
    <source>
        <dbReference type="EMBL" id="VEL42498.1"/>
    </source>
</evidence>
<evidence type="ECO:0000256" key="1">
    <source>
        <dbReference type="SAM" id="MobiDB-lite"/>
    </source>
</evidence>